<evidence type="ECO:0000313" key="11">
    <source>
        <dbReference type="Proteomes" id="UP000315628"/>
    </source>
</evidence>
<evidence type="ECO:0000256" key="8">
    <source>
        <dbReference type="PIRSR" id="PIRSR617736-2"/>
    </source>
</evidence>
<dbReference type="PRINTS" id="PR00131">
    <property type="entry name" value="GLHYDRLASE1"/>
</dbReference>
<evidence type="ECO:0000256" key="3">
    <source>
        <dbReference type="ARBA" id="ARBA00023001"/>
    </source>
</evidence>
<feature type="binding site" evidence="8">
    <location>
        <begin position="444"/>
        <end position="445"/>
    </location>
    <ligand>
        <name>substrate</name>
    </ligand>
</feature>
<evidence type="ECO:0000256" key="6">
    <source>
        <dbReference type="ARBA" id="ARBA00023326"/>
    </source>
</evidence>
<evidence type="ECO:0000256" key="2">
    <source>
        <dbReference type="ARBA" id="ARBA00022801"/>
    </source>
</evidence>
<evidence type="ECO:0000256" key="1">
    <source>
        <dbReference type="ARBA" id="ARBA00010838"/>
    </source>
</evidence>
<keyword evidence="6" id="KW-0624">Polysaccharide degradation</keyword>
<name>A0A560WHT3_9MICO</name>
<evidence type="ECO:0000256" key="4">
    <source>
        <dbReference type="ARBA" id="ARBA00023277"/>
    </source>
</evidence>
<organism evidence="10 11">
    <name type="scientific">Marihabitans asiaticum</name>
    <dbReference type="NCBI Taxonomy" id="415218"/>
    <lineage>
        <taxon>Bacteria</taxon>
        <taxon>Bacillati</taxon>
        <taxon>Actinomycetota</taxon>
        <taxon>Actinomycetes</taxon>
        <taxon>Micrococcales</taxon>
        <taxon>Intrasporangiaceae</taxon>
        <taxon>Marihabitans</taxon>
    </lineage>
</organism>
<feature type="active site" description="Proton donor" evidence="7">
    <location>
        <position position="176"/>
    </location>
</feature>
<dbReference type="SUPFAM" id="SSF51445">
    <property type="entry name" value="(Trans)glycosidases"/>
    <property type="match status" value="1"/>
</dbReference>
<dbReference type="InterPro" id="IPR017853">
    <property type="entry name" value="GH"/>
</dbReference>
<dbReference type="Proteomes" id="UP000315628">
    <property type="component" value="Unassembled WGS sequence"/>
</dbReference>
<proteinExistence type="inferred from homology"/>
<reference evidence="10 11" key="1">
    <citation type="submission" date="2019-06" db="EMBL/GenBank/DDBJ databases">
        <title>Sequencing the genomes of 1000 actinobacteria strains.</title>
        <authorList>
            <person name="Klenk H.-P."/>
        </authorList>
    </citation>
    <scope>NUCLEOTIDE SEQUENCE [LARGE SCALE GENOMIC DNA]</scope>
    <source>
        <strain evidence="10 11">DSM 18935</strain>
    </source>
</reference>
<dbReference type="PANTHER" id="PTHR10353:SF36">
    <property type="entry name" value="LP05116P"/>
    <property type="match status" value="1"/>
</dbReference>
<sequence>MERYPVTDPAVLAARLPSDFRLGVATAAYQVEGGVSEGGRGPSIWDTFSHTPGRVWNADTGDTACDHYHRWESDLDLMAELGVDSYRLSIAWPRIQPGGSGPVNRAGVDFYRRLLTGLRERDIEPVVTLYHWDLPQELEDAGGWPARETAYRFAEYAGIAARELGDLVGSWLTLNEPWVVAFLGYAAGVHAPGRTEPAAALAAAHHLNLAHGLGADAIRGELGEAARVAVTLNHHAVRAHDPERAEDVEAARRVDAVGNRIWTGPMLRGFYDEDLLEDTAEITDWSFVRDGDTQAAQVPIESLGINYYTPTIVRGIAPGEAPSSSGGHGEGVASPWVGVSGVDFVEPEGERTEMGWLVEPSALTGMLRRLGEENPGLPLVITENGAAYADEVVEGEGDEGRSRHVPDRDRTSYLSGHLGAVADAIDAGVDVRAYFAWSLLDNFEWAFGYQRRFGIVAVDFETQERIVKDSALWFREVLAAHQVRRHRSP</sequence>
<dbReference type="GO" id="GO:0008422">
    <property type="term" value="F:beta-glucosidase activity"/>
    <property type="evidence" value="ECO:0007669"/>
    <property type="project" value="UniProtKB-EC"/>
</dbReference>
<dbReference type="OrthoDB" id="9765195at2"/>
<keyword evidence="5 9" id="KW-0326">Glycosidase</keyword>
<comment type="catalytic activity">
    <reaction evidence="9">
        <text>Hydrolysis of terminal, non-reducing beta-D-glucosyl residues with release of beta-D-glucose.</text>
        <dbReference type="EC" id="3.2.1.21"/>
    </reaction>
</comment>
<comment type="caution">
    <text evidence="10">The sequence shown here is derived from an EMBL/GenBank/DDBJ whole genome shotgun (WGS) entry which is preliminary data.</text>
</comment>
<keyword evidence="3" id="KW-0136">Cellulose degradation</keyword>
<keyword evidence="2 9" id="KW-0378">Hydrolase</keyword>
<evidence type="ECO:0000256" key="9">
    <source>
        <dbReference type="RuleBase" id="RU361175"/>
    </source>
</evidence>
<evidence type="ECO:0000256" key="5">
    <source>
        <dbReference type="ARBA" id="ARBA00023295"/>
    </source>
</evidence>
<dbReference type="InterPro" id="IPR017736">
    <property type="entry name" value="Glyco_hydro_1_beta-glucosidase"/>
</dbReference>
<dbReference type="Gene3D" id="3.20.20.80">
    <property type="entry name" value="Glycosidases"/>
    <property type="match status" value="1"/>
</dbReference>
<feature type="binding site" evidence="8">
    <location>
        <position position="308"/>
    </location>
    <ligand>
        <name>substrate</name>
    </ligand>
</feature>
<dbReference type="NCBIfam" id="TIGR03356">
    <property type="entry name" value="BGL"/>
    <property type="match status" value="1"/>
</dbReference>
<dbReference type="GO" id="GO:0005829">
    <property type="term" value="C:cytosol"/>
    <property type="evidence" value="ECO:0007669"/>
    <property type="project" value="TreeGrafter"/>
</dbReference>
<feature type="active site" description="Nucleophile" evidence="7">
    <location>
        <position position="383"/>
    </location>
</feature>
<dbReference type="GO" id="GO:0030245">
    <property type="term" value="P:cellulose catabolic process"/>
    <property type="evidence" value="ECO:0007669"/>
    <property type="project" value="UniProtKB-KW"/>
</dbReference>
<comment type="similarity">
    <text evidence="1 9">Belongs to the glycosyl hydrolase 1 family.</text>
</comment>
<dbReference type="EC" id="3.2.1.21" evidence="9"/>
<dbReference type="AlphaFoldDB" id="A0A560WHT3"/>
<dbReference type="Pfam" id="PF00232">
    <property type="entry name" value="Glyco_hydro_1"/>
    <property type="match status" value="1"/>
</dbReference>
<evidence type="ECO:0000313" key="10">
    <source>
        <dbReference type="EMBL" id="TWD17251.1"/>
    </source>
</evidence>
<protein>
    <recommendedName>
        <fullName evidence="9">Beta-glucosidase</fullName>
        <ecNumber evidence="9">3.2.1.21</ecNumber>
    </recommendedName>
</protein>
<dbReference type="InterPro" id="IPR001360">
    <property type="entry name" value="Glyco_hydro_1"/>
</dbReference>
<feature type="binding site" evidence="8">
    <location>
        <position position="131"/>
    </location>
    <ligand>
        <name>substrate</name>
    </ligand>
</feature>
<dbReference type="EMBL" id="VIUW01000001">
    <property type="protein sequence ID" value="TWD17251.1"/>
    <property type="molecule type" value="Genomic_DNA"/>
</dbReference>
<dbReference type="PANTHER" id="PTHR10353">
    <property type="entry name" value="GLYCOSYL HYDROLASE"/>
    <property type="match status" value="1"/>
</dbReference>
<dbReference type="FunFam" id="3.20.20.80:FF:000004">
    <property type="entry name" value="Beta-glucosidase 6-phospho-beta-glucosidase"/>
    <property type="match status" value="1"/>
</dbReference>
<evidence type="ECO:0000256" key="7">
    <source>
        <dbReference type="PIRSR" id="PIRSR617736-1"/>
    </source>
</evidence>
<feature type="binding site" evidence="8">
    <location>
        <position position="30"/>
    </location>
    <ligand>
        <name>substrate</name>
    </ligand>
</feature>
<gene>
    <name evidence="10" type="ORF">FB557_0818</name>
</gene>
<feature type="binding site" evidence="8">
    <location>
        <position position="175"/>
    </location>
    <ligand>
        <name>substrate</name>
    </ligand>
</feature>
<dbReference type="RefSeq" id="WP_144855742.1">
    <property type="nucleotide sequence ID" value="NZ_BAAAYT010000002.1"/>
</dbReference>
<feature type="binding site" evidence="8">
    <location>
        <position position="437"/>
    </location>
    <ligand>
        <name>substrate</name>
    </ligand>
</feature>
<keyword evidence="11" id="KW-1185">Reference proteome</keyword>
<keyword evidence="4" id="KW-0119">Carbohydrate metabolism</keyword>
<accession>A0A560WHT3</accession>